<evidence type="ECO:0000256" key="8">
    <source>
        <dbReference type="RuleBase" id="RU366010"/>
    </source>
</evidence>
<keyword evidence="4 8" id="KW-0223">Dioxygenase</keyword>
<evidence type="ECO:0000256" key="5">
    <source>
        <dbReference type="ARBA" id="ARBA00023002"/>
    </source>
</evidence>
<dbReference type="Gene3D" id="2.60.120.10">
    <property type="entry name" value="Jelly Rolls"/>
    <property type="match status" value="1"/>
</dbReference>
<reference evidence="10" key="1">
    <citation type="submission" date="2015-05" db="EMBL/GenBank/DDBJ databases">
        <authorList>
            <person name="Fogelqvist Johan"/>
        </authorList>
    </citation>
    <scope>NUCLEOTIDE SEQUENCE [LARGE SCALE GENOMIC DNA]</scope>
</reference>
<dbReference type="PANTHER" id="PTHR12918">
    <property type="entry name" value="CYSTEINE DIOXYGENASE"/>
    <property type="match status" value="1"/>
</dbReference>
<evidence type="ECO:0000256" key="6">
    <source>
        <dbReference type="ARBA" id="ARBA00023004"/>
    </source>
</evidence>
<dbReference type="InterPro" id="IPR020818">
    <property type="entry name" value="Chaperonin_GroES"/>
</dbReference>
<comment type="catalytic activity">
    <reaction evidence="8">
        <text>L-cysteine + O2 = 3-sulfino-L-alanine + H(+)</text>
        <dbReference type="Rhea" id="RHEA:20441"/>
        <dbReference type="ChEBI" id="CHEBI:15378"/>
        <dbReference type="ChEBI" id="CHEBI:15379"/>
        <dbReference type="ChEBI" id="CHEBI:35235"/>
        <dbReference type="ChEBI" id="CHEBI:61085"/>
        <dbReference type="EC" id="1.13.11.20"/>
    </reaction>
</comment>
<dbReference type="GO" id="GO:0005524">
    <property type="term" value="F:ATP binding"/>
    <property type="evidence" value="ECO:0007669"/>
    <property type="project" value="InterPro"/>
</dbReference>
<dbReference type="InterPro" id="IPR037124">
    <property type="entry name" value="Chaperonin_GroES_sf"/>
</dbReference>
<dbReference type="AlphaFoldDB" id="A0A0G4LVI5"/>
<organism evidence="9 10">
    <name type="scientific">Verticillium longisporum</name>
    <name type="common">Verticillium dahliae var. longisporum</name>
    <dbReference type="NCBI Taxonomy" id="100787"/>
    <lineage>
        <taxon>Eukaryota</taxon>
        <taxon>Fungi</taxon>
        <taxon>Dikarya</taxon>
        <taxon>Ascomycota</taxon>
        <taxon>Pezizomycotina</taxon>
        <taxon>Sordariomycetes</taxon>
        <taxon>Hypocreomycetidae</taxon>
        <taxon>Glomerellales</taxon>
        <taxon>Plectosphaerellaceae</taxon>
        <taxon>Verticillium</taxon>
    </lineage>
</organism>
<sequence>MAIDIINQIHSAFGYGSSKADANKFDRLVQALKTALGPSSGLDSDDIDVDYLAALMRDYISSEEDWAKYAFADASRGYTRNLVDDGNGKSNLLVIVWSPGKGSPIHDHGNAHCLMKILKGDLTETRYAFPENGDQDKPMQVVAATSLCPFTVRDFLPPLPSLVLAVGPGALDKNGQRLPMGVNSGDRVLIPQFGGSPVKVGDEEFHLFRDSEILAKINE</sequence>
<proteinExistence type="inferred from homology"/>
<dbReference type="Gene3D" id="2.30.33.40">
    <property type="entry name" value="GroES chaperonin"/>
    <property type="match status" value="1"/>
</dbReference>
<dbReference type="Proteomes" id="UP000045706">
    <property type="component" value="Unassembled WGS sequence"/>
</dbReference>
<dbReference type="CDD" id="cd00320">
    <property type="entry name" value="cpn10"/>
    <property type="match status" value="1"/>
</dbReference>
<accession>A0A0G4LVI5</accession>
<dbReference type="SMART" id="SM00883">
    <property type="entry name" value="Cpn10"/>
    <property type="match status" value="1"/>
</dbReference>
<dbReference type="GO" id="GO:0017172">
    <property type="term" value="F:cysteine dioxygenase activity"/>
    <property type="evidence" value="ECO:0007669"/>
    <property type="project" value="UniProtKB-UniRule"/>
</dbReference>
<dbReference type="SUPFAM" id="SSF51182">
    <property type="entry name" value="RmlC-like cupins"/>
    <property type="match status" value="1"/>
</dbReference>
<evidence type="ECO:0000313" key="9">
    <source>
        <dbReference type="EMBL" id="CRK25992.1"/>
    </source>
</evidence>
<evidence type="ECO:0000256" key="2">
    <source>
        <dbReference type="ARBA" id="ARBA00013133"/>
    </source>
</evidence>
<dbReference type="GO" id="GO:0044183">
    <property type="term" value="F:protein folding chaperone"/>
    <property type="evidence" value="ECO:0007669"/>
    <property type="project" value="InterPro"/>
</dbReference>
<keyword evidence="6 8" id="KW-0408">Iron</keyword>
<dbReference type="PANTHER" id="PTHR12918:SF1">
    <property type="entry name" value="CYSTEINE DIOXYGENASE TYPE 1"/>
    <property type="match status" value="1"/>
</dbReference>
<name>A0A0G4LVI5_VERLO</name>
<dbReference type="Pfam" id="PF05995">
    <property type="entry name" value="CDO_I"/>
    <property type="match status" value="1"/>
</dbReference>
<dbReference type="GO" id="GO:0019448">
    <property type="term" value="P:L-cysteine catabolic process"/>
    <property type="evidence" value="ECO:0007669"/>
    <property type="project" value="TreeGrafter"/>
</dbReference>
<dbReference type="GO" id="GO:0008198">
    <property type="term" value="F:ferrous iron binding"/>
    <property type="evidence" value="ECO:0007669"/>
    <property type="project" value="TreeGrafter"/>
</dbReference>
<dbReference type="InterPro" id="IPR011051">
    <property type="entry name" value="RmlC_Cupin_sf"/>
</dbReference>
<evidence type="ECO:0000256" key="4">
    <source>
        <dbReference type="ARBA" id="ARBA00022964"/>
    </source>
</evidence>
<gene>
    <name evidence="9" type="ORF">BN1723_003341</name>
</gene>
<keyword evidence="7" id="KW-0143">Chaperone</keyword>
<dbReference type="InterPro" id="IPR010300">
    <property type="entry name" value="CDO_1"/>
</dbReference>
<evidence type="ECO:0000256" key="7">
    <source>
        <dbReference type="ARBA" id="ARBA00023186"/>
    </source>
</evidence>
<keyword evidence="3 8" id="KW-0479">Metal-binding</keyword>
<evidence type="ECO:0000256" key="3">
    <source>
        <dbReference type="ARBA" id="ARBA00022723"/>
    </source>
</evidence>
<keyword evidence="5 8" id="KW-0560">Oxidoreductase</keyword>
<evidence type="ECO:0000313" key="10">
    <source>
        <dbReference type="Proteomes" id="UP000045706"/>
    </source>
</evidence>
<protein>
    <recommendedName>
        <fullName evidence="2 8">Cysteine dioxygenase</fullName>
        <ecNumber evidence="2 8">1.13.11.20</ecNumber>
    </recommendedName>
</protein>
<comment type="cofactor">
    <cofactor evidence="8">
        <name>Fe cation</name>
        <dbReference type="ChEBI" id="CHEBI:24875"/>
    </cofactor>
    <text evidence="8">Binds 1 Fe cation per subunit.</text>
</comment>
<dbReference type="EMBL" id="CVQI01018890">
    <property type="protein sequence ID" value="CRK25992.1"/>
    <property type="molecule type" value="Genomic_DNA"/>
</dbReference>
<dbReference type="SUPFAM" id="SSF50129">
    <property type="entry name" value="GroES-like"/>
    <property type="match status" value="1"/>
</dbReference>
<dbReference type="InterPro" id="IPR011032">
    <property type="entry name" value="GroES-like_sf"/>
</dbReference>
<dbReference type="Pfam" id="PF00166">
    <property type="entry name" value="Cpn10"/>
    <property type="match status" value="1"/>
</dbReference>
<dbReference type="CDD" id="cd10548">
    <property type="entry name" value="cupin_CDO"/>
    <property type="match status" value="1"/>
</dbReference>
<dbReference type="InterPro" id="IPR014710">
    <property type="entry name" value="RmlC-like_jellyroll"/>
</dbReference>
<dbReference type="EC" id="1.13.11.20" evidence="2 8"/>
<evidence type="ECO:0000256" key="1">
    <source>
        <dbReference type="ARBA" id="ARBA00006622"/>
    </source>
</evidence>
<comment type="similarity">
    <text evidence="1 8">Belongs to the cysteine dioxygenase family.</text>
</comment>